<feature type="region of interest" description="Disordered" evidence="10">
    <location>
        <begin position="1"/>
        <end position="38"/>
    </location>
</feature>
<dbReference type="Proteomes" id="UP000697995">
    <property type="component" value="Unassembled WGS sequence"/>
</dbReference>
<sequence length="303" mass="33014">MPRSVARRRGRRPGEPAVRGRGELGRGPAPAAGQQRPAMSDVVAPRTGLLGCLGIQARVIGALMMREMGGRFGRDNIGYLWLFAEPLMLGGAIGLLHEIAGHPLPGGLNPFMFWVIGYVPYYLFRGIVNSAPSIIASNQSLLYHRRVTVEDILFARFLLDGAAVGIALTIFLLVFGAMLGEWPDEPGLIVLGMAGMLGIAQGLAMLIAAATVYTELFDRITHLFTYLSLGLTGAFFMVFWLPTDLQQDALLVPTVHCFEMLRRGLYGTQVPTTFDIPYLVAWVAVLNLLGLAALRPARRRLVV</sequence>
<protein>
    <recommendedName>
        <fullName evidence="12">ABC-2 type transporter transmembrane domain-containing protein</fullName>
    </recommendedName>
</protein>
<keyword evidence="3" id="KW-0813">Transport</keyword>
<dbReference type="Pfam" id="PF01061">
    <property type="entry name" value="ABC2_membrane"/>
    <property type="match status" value="1"/>
</dbReference>
<feature type="compositionally biased region" description="Low complexity" evidence="10">
    <location>
        <begin position="26"/>
        <end position="38"/>
    </location>
</feature>
<keyword evidence="9 11" id="KW-0472">Membrane</keyword>
<feature type="compositionally biased region" description="Basic residues" evidence="10">
    <location>
        <begin position="1"/>
        <end position="11"/>
    </location>
</feature>
<keyword evidence="8" id="KW-0625">Polysaccharide transport</keyword>
<feature type="transmembrane region" description="Helical" evidence="11">
    <location>
        <begin position="157"/>
        <end position="180"/>
    </location>
</feature>
<evidence type="ECO:0000256" key="2">
    <source>
        <dbReference type="ARBA" id="ARBA00007783"/>
    </source>
</evidence>
<evidence type="ECO:0000256" key="3">
    <source>
        <dbReference type="ARBA" id="ARBA00022448"/>
    </source>
</evidence>
<feature type="transmembrane region" description="Helical" evidence="11">
    <location>
        <begin position="77"/>
        <end position="99"/>
    </location>
</feature>
<evidence type="ECO:0000256" key="4">
    <source>
        <dbReference type="ARBA" id="ARBA00022475"/>
    </source>
</evidence>
<feature type="transmembrane region" description="Helical" evidence="11">
    <location>
        <begin position="223"/>
        <end position="241"/>
    </location>
</feature>
<evidence type="ECO:0000256" key="6">
    <source>
        <dbReference type="ARBA" id="ARBA00022692"/>
    </source>
</evidence>
<comment type="caution">
    <text evidence="13">The sequence shown here is derived from an EMBL/GenBank/DDBJ whole genome shotgun (WGS) entry which is preliminary data.</text>
</comment>
<feature type="compositionally biased region" description="Basic and acidic residues" evidence="10">
    <location>
        <begin position="12"/>
        <end position="24"/>
    </location>
</feature>
<keyword evidence="14" id="KW-1185">Reference proteome</keyword>
<feature type="transmembrane region" description="Helical" evidence="11">
    <location>
        <begin position="111"/>
        <end position="136"/>
    </location>
</feature>
<accession>A0ABS1CWU7</accession>
<evidence type="ECO:0000256" key="7">
    <source>
        <dbReference type="ARBA" id="ARBA00022989"/>
    </source>
</evidence>
<feature type="transmembrane region" description="Helical" evidence="11">
    <location>
        <begin position="276"/>
        <end position="294"/>
    </location>
</feature>
<keyword evidence="7 11" id="KW-1133">Transmembrane helix</keyword>
<evidence type="ECO:0000256" key="1">
    <source>
        <dbReference type="ARBA" id="ARBA00004651"/>
    </source>
</evidence>
<evidence type="ECO:0000313" key="14">
    <source>
        <dbReference type="Proteomes" id="UP000697995"/>
    </source>
</evidence>
<name>A0ABS1CWU7_9PROT</name>
<dbReference type="PRINTS" id="PR00164">
    <property type="entry name" value="ABC2TRNSPORT"/>
</dbReference>
<dbReference type="InterPro" id="IPR013525">
    <property type="entry name" value="ABC2_TM"/>
</dbReference>
<evidence type="ECO:0000256" key="10">
    <source>
        <dbReference type="SAM" id="MobiDB-lite"/>
    </source>
</evidence>
<keyword evidence="5" id="KW-0762">Sugar transport</keyword>
<evidence type="ECO:0000256" key="9">
    <source>
        <dbReference type="ARBA" id="ARBA00023136"/>
    </source>
</evidence>
<comment type="similarity">
    <text evidence="2">Belongs to the ABC-2 integral membrane protein family.</text>
</comment>
<reference evidence="13 14" key="1">
    <citation type="journal article" date="2020" name="Microorganisms">
        <title>Osmotic Adaptation and Compatible Solute Biosynthesis of Phototrophic Bacteria as Revealed from Genome Analyses.</title>
        <authorList>
            <person name="Imhoff J.F."/>
            <person name="Rahn T."/>
            <person name="Kunzel S."/>
            <person name="Keller A."/>
            <person name="Neulinger S.C."/>
        </authorList>
    </citation>
    <scope>NUCLEOTIDE SEQUENCE [LARGE SCALE GENOMIC DNA]</scope>
    <source>
        <strain evidence="13 14">DSM 15382</strain>
    </source>
</reference>
<evidence type="ECO:0000256" key="8">
    <source>
        <dbReference type="ARBA" id="ARBA00023047"/>
    </source>
</evidence>
<feature type="transmembrane region" description="Helical" evidence="11">
    <location>
        <begin position="186"/>
        <end position="211"/>
    </location>
</feature>
<evidence type="ECO:0000256" key="5">
    <source>
        <dbReference type="ARBA" id="ARBA00022597"/>
    </source>
</evidence>
<dbReference type="PANTHER" id="PTHR30413:SF10">
    <property type="entry name" value="CAPSULE POLYSACCHARIDE EXPORT INNER-MEMBRANE PROTEIN CTRC"/>
    <property type="match status" value="1"/>
</dbReference>
<dbReference type="InterPro" id="IPR000412">
    <property type="entry name" value="ABC_2_transport"/>
</dbReference>
<dbReference type="EMBL" id="NRSG01000042">
    <property type="protein sequence ID" value="MBK1658204.1"/>
    <property type="molecule type" value="Genomic_DNA"/>
</dbReference>
<evidence type="ECO:0000256" key="11">
    <source>
        <dbReference type="SAM" id="Phobius"/>
    </source>
</evidence>
<proteinExistence type="inferred from homology"/>
<evidence type="ECO:0000259" key="12">
    <source>
        <dbReference type="Pfam" id="PF01061"/>
    </source>
</evidence>
<keyword evidence="4" id="KW-1003">Cell membrane</keyword>
<feature type="domain" description="ABC-2 type transporter transmembrane" evidence="12">
    <location>
        <begin position="60"/>
        <end position="265"/>
    </location>
</feature>
<evidence type="ECO:0000313" key="13">
    <source>
        <dbReference type="EMBL" id="MBK1658204.1"/>
    </source>
</evidence>
<dbReference type="PANTHER" id="PTHR30413">
    <property type="entry name" value="INNER MEMBRANE TRANSPORT PERMEASE"/>
    <property type="match status" value="1"/>
</dbReference>
<keyword evidence="6 11" id="KW-0812">Transmembrane</keyword>
<comment type="subcellular location">
    <subcellularLocation>
        <location evidence="1">Cell membrane</location>
        <topology evidence="1">Multi-pass membrane protein</topology>
    </subcellularLocation>
</comment>
<organism evidence="13 14">
    <name type="scientific">Paracraurococcus ruber</name>
    <dbReference type="NCBI Taxonomy" id="77675"/>
    <lineage>
        <taxon>Bacteria</taxon>
        <taxon>Pseudomonadati</taxon>
        <taxon>Pseudomonadota</taxon>
        <taxon>Alphaproteobacteria</taxon>
        <taxon>Acetobacterales</taxon>
        <taxon>Roseomonadaceae</taxon>
        <taxon>Paracraurococcus</taxon>
    </lineage>
</organism>
<gene>
    <name evidence="13" type="ORF">CKO45_08165</name>
</gene>